<sequence length="606" mass="69432">MELERLEEKFELLRNEHQACRRKLDSKCEALLILSREMDQCRSERDQFKLMAEQLQERYQTLKRQLAGKGFGGTSFYSGDRPDCRAEGQNIHKLLSDSRDHSKSLQFEVDDMKQKLSDAQGDIKLLREQIARQRVGTTDEGINTRHFPAYEREDLVRQLESQKEKYLQLERDLQHVLDEKEEQETERDAYKTKYERLNQELNYILKGDERRILDIDAMVMENRYLQERLKQMEEEKTMAMATASKYKNILERKKSKGGLKFGQNRNDSLVISQKQVHHLIEDKKYTVPSVQAMADLRGLAVALLETINDKNLALSHQRKTNKILGNRIAELEKKLRTLEVSGLWNIGSVIDLLSTDTDTSPSGPHPVLAKIRSEYEEVKSLLPDVSSPENKSEPDGAIYDKDTEEDTETLETLSTPASTVDNSPSHSNQQTPYKVVSLTDLDLLPTKEILNQQSLEKSDGEISANSLDLKFFDYDCFLKDSKIDEDPEIRNESLSNYEERDEPEKVLEANVSDPTEMKLWQLVETATSKVSHRQNTQVNKSQDGCGTEASHPSAVHQSESHESQDNTVQPDLLERHNLSSQPKHALPTSSSLFQDGTNSHNINVQV</sequence>
<evidence type="ECO:0000256" key="3">
    <source>
        <dbReference type="SAM" id="Coils"/>
    </source>
</evidence>
<dbReference type="AlphaFoldDB" id="A0A7E6EJU8"/>
<feature type="region of interest" description="Disordered" evidence="4">
    <location>
        <begin position="580"/>
        <end position="606"/>
    </location>
</feature>
<evidence type="ECO:0000256" key="2">
    <source>
        <dbReference type="ARBA" id="ARBA00023054"/>
    </source>
</evidence>
<dbReference type="Pfam" id="PF09789">
    <property type="entry name" value="CC149"/>
    <property type="match status" value="1"/>
</dbReference>
<gene>
    <name evidence="6" type="primary">LOC115229201</name>
</gene>
<dbReference type="InterPro" id="IPR019179">
    <property type="entry name" value="CC149"/>
</dbReference>
<proteinExistence type="inferred from homology"/>
<name>A0A7E6EJU8_9MOLL</name>
<evidence type="ECO:0000256" key="4">
    <source>
        <dbReference type="SAM" id="MobiDB-lite"/>
    </source>
</evidence>
<dbReference type="PANTHER" id="PTHR21682">
    <property type="entry name" value="COILED-COIL DOMAIN-CONTAINING PROTEIN 149"/>
    <property type="match status" value="1"/>
</dbReference>
<evidence type="ECO:0000256" key="1">
    <source>
        <dbReference type="ARBA" id="ARBA00005872"/>
    </source>
</evidence>
<keyword evidence="2 3" id="KW-0175">Coiled coil</keyword>
<feature type="region of interest" description="Disordered" evidence="4">
    <location>
        <begin position="381"/>
        <end position="431"/>
    </location>
</feature>
<organism evidence="5 6">
    <name type="scientific">Octopus sinensis</name>
    <name type="common">East Asian common octopus</name>
    <dbReference type="NCBI Taxonomy" id="2607531"/>
    <lineage>
        <taxon>Eukaryota</taxon>
        <taxon>Metazoa</taxon>
        <taxon>Spiralia</taxon>
        <taxon>Lophotrochozoa</taxon>
        <taxon>Mollusca</taxon>
        <taxon>Cephalopoda</taxon>
        <taxon>Coleoidea</taxon>
        <taxon>Octopodiformes</taxon>
        <taxon>Octopoda</taxon>
        <taxon>Incirrata</taxon>
        <taxon>Octopodidae</taxon>
        <taxon>Octopus</taxon>
    </lineage>
</organism>
<dbReference type="Proteomes" id="UP000515154">
    <property type="component" value="Linkage group LG2"/>
</dbReference>
<evidence type="ECO:0000313" key="6">
    <source>
        <dbReference type="RefSeq" id="XP_036355107.1"/>
    </source>
</evidence>
<dbReference type="PANTHER" id="PTHR21682:SF2">
    <property type="entry name" value="COILED-COIL DOMAIN-CONTAINING PROTEIN 149"/>
    <property type="match status" value="1"/>
</dbReference>
<feature type="region of interest" description="Disordered" evidence="4">
    <location>
        <begin position="528"/>
        <end position="568"/>
    </location>
</feature>
<protein>
    <submittedName>
        <fullName evidence="6">Coiled-coil domain-containing protein 149 isoform X1</fullName>
    </submittedName>
</protein>
<evidence type="ECO:0000313" key="5">
    <source>
        <dbReference type="Proteomes" id="UP000515154"/>
    </source>
</evidence>
<feature type="compositionally biased region" description="Polar residues" evidence="4">
    <location>
        <begin position="528"/>
        <end position="544"/>
    </location>
</feature>
<feature type="coiled-coil region" evidence="3">
    <location>
        <begin position="3"/>
        <end position="65"/>
    </location>
</feature>
<feature type="coiled-coil region" evidence="3">
    <location>
        <begin position="314"/>
        <end position="341"/>
    </location>
</feature>
<accession>A0A7E6EJU8</accession>
<feature type="coiled-coil region" evidence="3">
    <location>
        <begin position="109"/>
        <end position="242"/>
    </location>
</feature>
<feature type="compositionally biased region" description="Polar residues" evidence="4">
    <location>
        <begin position="414"/>
        <end position="431"/>
    </location>
</feature>
<keyword evidence="5" id="KW-1185">Reference proteome</keyword>
<feature type="compositionally biased region" description="Basic and acidic residues" evidence="4">
    <location>
        <begin position="390"/>
        <end position="401"/>
    </location>
</feature>
<dbReference type="RefSeq" id="XP_036355107.1">
    <property type="nucleotide sequence ID" value="XM_036499214.1"/>
</dbReference>
<reference evidence="6" key="1">
    <citation type="submission" date="2025-08" db="UniProtKB">
        <authorList>
            <consortium name="RefSeq"/>
        </authorList>
    </citation>
    <scope>IDENTIFICATION</scope>
</reference>
<comment type="similarity">
    <text evidence="1">Belongs to the CCDC149 family.</text>
</comment>